<comment type="caution">
    <text evidence="1">The sequence shown here is derived from an EMBL/GenBank/DDBJ whole genome shotgun (WGS) entry which is preliminary data.</text>
</comment>
<sequence>MEEILSKLLENYGFIGIILAYFLYEDHKDREQTRSALREMQEALSIDRERIAAGETKIKNLEREVFKK</sequence>
<accession>H1PPD2</accession>
<evidence type="ECO:0000313" key="1">
    <source>
        <dbReference type="EMBL" id="EHO84456.1"/>
    </source>
</evidence>
<dbReference type="EMBL" id="AGWJ02000006">
    <property type="protein sequence ID" value="EHO84456.1"/>
    <property type="molecule type" value="Genomic_DNA"/>
</dbReference>
<evidence type="ECO:0000313" key="2">
    <source>
        <dbReference type="Proteomes" id="UP000003233"/>
    </source>
</evidence>
<gene>
    <name evidence="1" type="ORF">HMPREF0402_00275</name>
</gene>
<keyword evidence="2" id="KW-1185">Reference proteome</keyword>
<dbReference type="RefSeq" id="WP_008695582.1">
    <property type="nucleotide sequence ID" value="NZ_KE161007.1"/>
</dbReference>
<name>H1PPD2_9FUSO</name>
<proteinExistence type="predicted"/>
<protein>
    <submittedName>
        <fullName evidence="1">Uncharacterized protein</fullName>
    </submittedName>
</protein>
<organism evidence="1 2">
    <name type="scientific">Fusobacterium ulcerans 12-1B</name>
    <dbReference type="NCBI Taxonomy" id="457404"/>
    <lineage>
        <taxon>Bacteria</taxon>
        <taxon>Fusobacteriati</taxon>
        <taxon>Fusobacteriota</taxon>
        <taxon>Fusobacteriia</taxon>
        <taxon>Fusobacteriales</taxon>
        <taxon>Fusobacteriaceae</taxon>
        <taxon>Fusobacterium</taxon>
    </lineage>
</organism>
<dbReference type="Proteomes" id="UP000003233">
    <property type="component" value="Unassembled WGS sequence"/>
</dbReference>
<reference evidence="1 2" key="1">
    <citation type="submission" date="2012-07" db="EMBL/GenBank/DDBJ databases">
        <title>The Genome Sequence of Fusobacterium ulcerans 12_1B.</title>
        <authorList>
            <consortium name="The Broad Institute Genome Sequencing Platform"/>
            <person name="Earl A."/>
            <person name="Ward D."/>
            <person name="Feldgarden M."/>
            <person name="Gevers D."/>
            <person name="Strauss J."/>
            <person name="Ambrose C.E."/>
            <person name="Allen-Vercoe E."/>
            <person name="Walker B."/>
            <person name="Young S.K."/>
            <person name="Zeng Q."/>
            <person name="Gargeya S."/>
            <person name="Fitzgerald M."/>
            <person name="Haas B."/>
            <person name="Abouelleil A."/>
            <person name="Alvarado L."/>
            <person name="Arachchi H.M."/>
            <person name="Berlin A.M."/>
            <person name="Chapman S.B."/>
            <person name="Goldberg J."/>
            <person name="Griggs A."/>
            <person name="Gujja S."/>
            <person name="Hansen M."/>
            <person name="Howarth C."/>
            <person name="Imamovic A."/>
            <person name="Larimer J."/>
            <person name="McCowen C."/>
            <person name="Montmayeur A."/>
            <person name="Murphy C."/>
            <person name="Neiman D."/>
            <person name="Pearson M."/>
            <person name="Priest M."/>
            <person name="Roberts A."/>
            <person name="Saif S."/>
            <person name="Shea T."/>
            <person name="Sisk P."/>
            <person name="Sykes S."/>
            <person name="Wortman J."/>
            <person name="Nusbaum C."/>
            <person name="Birren B."/>
        </authorList>
    </citation>
    <scope>NUCLEOTIDE SEQUENCE [LARGE SCALE GENOMIC DNA]</scope>
    <source>
        <strain evidence="1 2">12_1B</strain>
    </source>
</reference>
<dbReference type="AlphaFoldDB" id="H1PPD2"/>
<dbReference type="PATRIC" id="fig|457404.5.peg.961"/>
<dbReference type="BioCyc" id="FSP457404-HMP:GTSQ-276-MONOMER"/>
<dbReference type="HOGENOM" id="CLU_2787899_0_0_0"/>